<evidence type="ECO:0000313" key="1">
    <source>
        <dbReference type="EMBL" id="KAJ3543852.1"/>
    </source>
</evidence>
<evidence type="ECO:0000313" key="2">
    <source>
        <dbReference type="Proteomes" id="UP001148662"/>
    </source>
</evidence>
<protein>
    <submittedName>
        <fullName evidence="1">Uncharacterized protein</fullName>
    </submittedName>
</protein>
<sequence>MADFGISCQTYNDTSLAWIHQCIDQYLGRAPTVIIPQLKSVKAPSLTAYHGQDSTEQFENWMMSVLLWMRVLQLGGPELNNERVHVLGMVLLGPALEWYQQEVGSLYRSRINWTFVDALCALHNQFVHRANAQTATEQFEAVTFDPKDGVAAYYTRLRKYALRMVHHPDPYTFK</sequence>
<gene>
    <name evidence="1" type="ORF">NM688_g5810</name>
</gene>
<proteinExistence type="predicted"/>
<reference evidence="1" key="1">
    <citation type="submission" date="2022-07" db="EMBL/GenBank/DDBJ databases">
        <title>Genome Sequence of Phlebia brevispora.</title>
        <authorList>
            <person name="Buettner E."/>
        </authorList>
    </citation>
    <scope>NUCLEOTIDE SEQUENCE</scope>
    <source>
        <strain evidence="1">MPL23</strain>
    </source>
</reference>
<dbReference type="EMBL" id="JANHOG010001110">
    <property type="protein sequence ID" value="KAJ3543852.1"/>
    <property type="molecule type" value="Genomic_DNA"/>
</dbReference>
<organism evidence="1 2">
    <name type="scientific">Phlebia brevispora</name>
    <dbReference type="NCBI Taxonomy" id="194682"/>
    <lineage>
        <taxon>Eukaryota</taxon>
        <taxon>Fungi</taxon>
        <taxon>Dikarya</taxon>
        <taxon>Basidiomycota</taxon>
        <taxon>Agaricomycotina</taxon>
        <taxon>Agaricomycetes</taxon>
        <taxon>Polyporales</taxon>
        <taxon>Meruliaceae</taxon>
        <taxon>Phlebia</taxon>
    </lineage>
</organism>
<dbReference type="Proteomes" id="UP001148662">
    <property type="component" value="Unassembled WGS sequence"/>
</dbReference>
<comment type="caution">
    <text evidence="1">The sequence shown here is derived from an EMBL/GenBank/DDBJ whole genome shotgun (WGS) entry which is preliminary data.</text>
</comment>
<name>A0ACC1SPB3_9APHY</name>
<accession>A0ACC1SPB3</accession>
<keyword evidence="2" id="KW-1185">Reference proteome</keyword>